<comment type="caution">
    <text evidence="2">The sequence shown here is derived from an EMBL/GenBank/DDBJ whole genome shotgun (WGS) entry which is preliminary data.</text>
</comment>
<proteinExistence type="predicted"/>
<keyword evidence="3" id="KW-1185">Reference proteome</keyword>
<dbReference type="AlphaFoldDB" id="A0A316G0K6"/>
<feature type="chain" id="PRO_5016362339" description="Lipoprotein" evidence="1">
    <location>
        <begin position="23"/>
        <end position="164"/>
    </location>
</feature>
<gene>
    <name evidence="2" type="ORF">C8D97_101186</name>
</gene>
<evidence type="ECO:0000313" key="3">
    <source>
        <dbReference type="Proteomes" id="UP000245790"/>
    </source>
</evidence>
<name>A0A316G0K6_9GAMM</name>
<evidence type="ECO:0008006" key="4">
    <source>
        <dbReference type="Google" id="ProtNLM"/>
    </source>
</evidence>
<dbReference type="Proteomes" id="UP000245790">
    <property type="component" value="Unassembled WGS sequence"/>
</dbReference>
<sequence>MIKVNRKVLLFILACSVKLCFAACSSESLMFEAMSEKFCIDNDYSFSWSNGELLVTSAAIHENKKHKSEYFKVTVGTGSELSQLRKEFSEPKKCKSFNISEGALGATIYDNYITYFILIDDNVDYMRVTTDELSSIYKLLGMLDIANQNCVKKYLNNLTVNELK</sequence>
<reference evidence="2 3" key="1">
    <citation type="submission" date="2018-05" db="EMBL/GenBank/DDBJ databases">
        <title>Genomic Encyclopedia of Type Strains, Phase IV (KMG-IV): sequencing the most valuable type-strain genomes for metagenomic binning, comparative biology and taxonomic classification.</title>
        <authorList>
            <person name="Goeker M."/>
        </authorList>
    </citation>
    <scope>NUCLEOTIDE SEQUENCE [LARGE SCALE GENOMIC DNA]</scope>
    <source>
        <strain evidence="2 3">DSM 25350</strain>
    </source>
</reference>
<evidence type="ECO:0000313" key="2">
    <source>
        <dbReference type="EMBL" id="PWK54338.1"/>
    </source>
</evidence>
<organism evidence="2 3">
    <name type="scientific">Pleionea mediterranea</name>
    <dbReference type="NCBI Taxonomy" id="523701"/>
    <lineage>
        <taxon>Bacteria</taxon>
        <taxon>Pseudomonadati</taxon>
        <taxon>Pseudomonadota</taxon>
        <taxon>Gammaproteobacteria</taxon>
        <taxon>Oceanospirillales</taxon>
        <taxon>Pleioneaceae</taxon>
        <taxon>Pleionea</taxon>
    </lineage>
</organism>
<keyword evidence="1" id="KW-0732">Signal</keyword>
<dbReference type="RefSeq" id="WP_146196054.1">
    <property type="nucleotide sequence ID" value="NZ_QGGU01000001.1"/>
</dbReference>
<evidence type="ECO:0000256" key="1">
    <source>
        <dbReference type="SAM" id="SignalP"/>
    </source>
</evidence>
<accession>A0A316G0K6</accession>
<dbReference type="EMBL" id="QGGU01000001">
    <property type="protein sequence ID" value="PWK54338.1"/>
    <property type="molecule type" value="Genomic_DNA"/>
</dbReference>
<feature type="signal peptide" evidence="1">
    <location>
        <begin position="1"/>
        <end position="22"/>
    </location>
</feature>
<protein>
    <recommendedName>
        <fullName evidence="4">Lipoprotein</fullName>
    </recommendedName>
</protein>